<keyword evidence="3" id="KW-1185">Reference proteome</keyword>
<dbReference type="STRING" id="425265.A8Q0S9"/>
<dbReference type="InterPro" id="IPR001453">
    <property type="entry name" value="MoaB/Mog_dom"/>
</dbReference>
<dbReference type="Pfam" id="PF00994">
    <property type="entry name" value="MoCF_biosynth"/>
    <property type="match status" value="1"/>
</dbReference>
<name>A8Q0S9_MALGO</name>
<proteinExistence type="predicted"/>
<comment type="caution">
    <text evidence="2">The sequence shown here is derived from an EMBL/GenBank/DDBJ whole genome shotgun (WGS) entry which is preliminary data.</text>
</comment>
<dbReference type="AlphaFoldDB" id="A8Q0S9"/>
<dbReference type="InterPro" id="IPR036425">
    <property type="entry name" value="MoaB/Mog-like_dom_sf"/>
</dbReference>
<accession>A8Q0S9</accession>
<dbReference type="Gene3D" id="3.40.980.10">
    <property type="entry name" value="MoaB/Mog-like domain"/>
    <property type="match status" value="1"/>
</dbReference>
<feature type="domain" description="MoaB/Mog" evidence="1">
    <location>
        <begin position="68"/>
        <end position="239"/>
    </location>
</feature>
<organism evidence="2 3">
    <name type="scientific">Malassezia globosa (strain ATCC MYA-4612 / CBS 7966)</name>
    <name type="common">Dandruff-associated fungus</name>
    <dbReference type="NCBI Taxonomy" id="425265"/>
    <lineage>
        <taxon>Eukaryota</taxon>
        <taxon>Fungi</taxon>
        <taxon>Dikarya</taxon>
        <taxon>Basidiomycota</taxon>
        <taxon>Ustilaginomycotina</taxon>
        <taxon>Malasseziomycetes</taxon>
        <taxon>Malasseziales</taxon>
        <taxon>Malasseziaceae</taxon>
        <taxon>Malassezia</taxon>
    </lineage>
</organism>
<evidence type="ECO:0000313" key="2">
    <source>
        <dbReference type="EMBL" id="EDP43864.1"/>
    </source>
</evidence>
<evidence type="ECO:0000313" key="3">
    <source>
        <dbReference type="Proteomes" id="UP000008837"/>
    </source>
</evidence>
<dbReference type="RefSeq" id="XP_001731078.1">
    <property type="nucleotide sequence ID" value="XM_001731026.1"/>
</dbReference>
<dbReference type="VEuPathDB" id="FungiDB:MGL_2077"/>
<dbReference type="Proteomes" id="UP000008837">
    <property type="component" value="Unassembled WGS sequence"/>
</dbReference>
<evidence type="ECO:0000259" key="1">
    <source>
        <dbReference type="SMART" id="SM00852"/>
    </source>
</evidence>
<dbReference type="GO" id="GO:0047884">
    <property type="term" value="F:FAD diphosphatase activity"/>
    <property type="evidence" value="ECO:0007669"/>
    <property type="project" value="TreeGrafter"/>
</dbReference>
<dbReference type="GeneID" id="5855385"/>
<reference evidence="2 3" key="1">
    <citation type="journal article" date="2007" name="Proc. Natl. Acad. Sci. U.S.A.">
        <title>Dandruff-associated Malassezia genomes reveal convergent and divergent virulence traits shared with plant and human fungal pathogens.</title>
        <authorList>
            <person name="Xu J."/>
            <person name="Saunders C.W."/>
            <person name="Hu P."/>
            <person name="Grant R.A."/>
            <person name="Boekhout T."/>
            <person name="Kuramae E.E."/>
            <person name="Kronstad J.W."/>
            <person name="Deangelis Y.M."/>
            <person name="Reeder N.L."/>
            <person name="Johnstone K.R."/>
            <person name="Leland M."/>
            <person name="Fieno A.M."/>
            <person name="Begley W.M."/>
            <person name="Sun Y."/>
            <person name="Lacey M.P."/>
            <person name="Chaudhary T."/>
            <person name="Keough T."/>
            <person name="Chu L."/>
            <person name="Sears R."/>
            <person name="Yuan B."/>
            <person name="Dawson T.L.Jr."/>
        </authorList>
    </citation>
    <scope>NUCLEOTIDE SEQUENCE [LARGE SCALE GENOMIC DNA]</scope>
    <source>
        <strain evidence="3">ATCC MYA-4612 / CBS 7966</strain>
    </source>
</reference>
<dbReference type="PANTHER" id="PTHR47675:SF1">
    <property type="entry name" value="MOLYBDOPTERIN BINDING DOMAIN PROTEIN (AFU_ORTHOLOGUE AFUA_5G11210)"/>
    <property type="match status" value="1"/>
</dbReference>
<dbReference type="OrthoDB" id="448496at2759"/>
<dbReference type="CDD" id="cd00885">
    <property type="entry name" value="cinA"/>
    <property type="match status" value="1"/>
</dbReference>
<dbReference type="SUPFAM" id="SSF53218">
    <property type="entry name" value="Molybdenum cofactor biosynthesis proteins"/>
    <property type="match status" value="1"/>
</dbReference>
<dbReference type="PANTHER" id="PTHR47675">
    <property type="entry name" value="MOLYBDOPTERIN BINDING DOMAIN PROTEIN (AFU_ORTHOLOGUE AFUA_5G11210)"/>
    <property type="match status" value="1"/>
</dbReference>
<dbReference type="GO" id="GO:0042726">
    <property type="term" value="P:flavin-containing compound metabolic process"/>
    <property type="evidence" value="ECO:0007669"/>
    <property type="project" value="TreeGrafter"/>
</dbReference>
<gene>
    <name evidence="2" type="ORF">MGL_2077</name>
</gene>
<protein>
    <recommendedName>
        <fullName evidence="1">MoaB/Mog domain-containing protein</fullName>
    </recommendedName>
</protein>
<dbReference type="OMA" id="MARMPRG"/>
<dbReference type="EMBL" id="AAYY01000006">
    <property type="protein sequence ID" value="EDP43864.1"/>
    <property type="molecule type" value="Genomic_DNA"/>
</dbReference>
<sequence>MSSVLGRGLRTCVQIPILSYSKAPKLRTLTQKMSSASSSASVMSSLPSFYERTPIPNDPTRPFVRSAACLIIGDEVLNGKTHDTNSNKMAKMCFEMGIELKRVEVIADDEKEIVEAVQRMSRNYDWVVTSGGIGPTPDDITYESIAKAFGKEPLEYNDETLRRMEIAIRHRYKDIPDTDDVREAQKRMALFPRESEVIFPTEQLWVPVVRVNGNVCILPGIPSLFEALLHAMQPYLHLDPNMPRPIRCLIQTSLPESVISPLLKRLTLSGKKDGIRVGSYPKWDKGVHISLIGFDQALIDQYAQQVMQETGGQLASI</sequence>
<dbReference type="KEGG" id="mgl:MGL_2077"/>
<dbReference type="InParanoid" id="A8Q0S9"/>
<dbReference type="SMART" id="SM00852">
    <property type="entry name" value="MoCF_biosynth"/>
    <property type="match status" value="1"/>
</dbReference>